<accession>A0A1R1X526</accession>
<proteinExistence type="predicted"/>
<name>A0A1R1X526_9FUNG</name>
<organism evidence="1 2">
    <name type="scientific">Smittium culicis</name>
    <dbReference type="NCBI Taxonomy" id="133412"/>
    <lineage>
        <taxon>Eukaryota</taxon>
        <taxon>Fungi</taxon>
        <taxon>Fungi incertae sedis</taxon>
        <taxon>Zoopagomycota</taxon>
        <taxon>Kickxellomycotina</taxon>
        <taxon>Harpellomycetes</taxon>
        <taxon>Harpellales</taxon>
        <taxon>Legeriomycetaceae</taxon>
        <taxon>Smittium</taxon>
    </lineage>
</organism>
<protein>
    <submittedName>
        <fullName evidence="1">Uncharacterized protein</fullName>
    </submittedName>
</protein>
<reference evidence="2" key="1">
    <citation type="submission" date="2017-01" db="EMBL/GenBank/DDBJ databases">
        <authorList>
            <person name="Wang Y."/>
            <person name="White M."/>
            <person name="Kvist S."/>
            <person name="Moncalvo J.-M."/>
        </authorList>
    </citation>
    <scope>NUCLEOTIDE SEQUENCE [LARGE SCALE GENOMIC DNA]</scope>
    <source>
        <strain evidence="2">ID-206-W2</strain>
    </source>
</reference>
<sequence length="102" mass="11396">MLNSILTPSVSKNVHRACDLKQPPLSHFIVAGLPNKLNKFFKNFITVTVVRLGEAMVNGYRVKASIATRTYFLPRLLVMNGPKNSSSQRLIIPDISKLSSKR</sequence>
<dbReference type="Proteomes" id="UP000187429">
    <property type="component" value="Unassembled WGS sequence"/>
</dbReference>
<keyword evidence="2" id="KW-1185">Reference proteome</keyword>
<dbReference type="EMBL" id="LSSM01006939">
    <property type="protein sequence ID" value="OMJ09731.1"/>
    <property type="molecule type" value="Genomic_DNA"/>
</dbReference>
<evidence type="ECO:0000313" key="2">
    <source>
        <dbReference type="Proteomes" id="UP000187429"/>
    </source>
</evidence>
<dbReference type="AlphaFoldDB" id="A0A1R1X526"/>
<gene>
    <name evidence="1" type="ORF">AYI69_g10535</name>
</gene>
<evidence type="ECO:0000313" key="1">
    <source>
        <dbReference type="EMBL" id="OMJ09731.1"/>
    </source>
</evidence>
<comment type="caution">
    <text evidence="1">The sequence shown here is derived from an EMBL/GenBank/DDBJ whole genome shotgun (WGS) entry which is preliminary data.</text>
</comment>